<dbReference type="InterPro" id="IPR036291">
    <property type="entry name" value="NAD(P)-bd_dom_sf"/>
</dbReference>
<feature type="domain" description="NAD-dependent epimerase/dehydratase" evidence="1">
    <location>
        <begin position="67"/>
        <end position="108"/>
    </location>
</feature>
<accession>A0A699YL07</accession>
<dbReference type="EMBL" id="BLLF01000279">
    <property type="protein sequence ID" value="GFH09995.1"/>
    <property type="molecule type" value="Genomic_DNA"/>
</dbReference>
<dbReference type="InterPro" id="IPR001509">
    <property type="entry name" value="Epimerase_deHydtase"/>
</dbReference>
<dbReference type="Pfam" id="PF01370">
    <property type="entry name" value="Epimerase"/>
    <property type="match status" value="1"/>
</dbReference>
<dbReference type="Proteomes" id="UP000485058">
    <property type="component" value="Unassembled WGS sequence"/>
</dbReference>
<sequence>MEACTAWCSVRRCRSVLGRLSGTLTRSALTLGCEAGCQGKQREDVAVADAGDAAQVTEGNGALNKLIVFGGRGFVGSAIVQEAVEQGLQVVSVSRSGKSLNSESLFKHQTFNRSPCKMGCLCAHNLSAAGWCLVISCATSVCCNRLPSQLEGYLMLRQLCPTWPAGTPPVQRHSWMETGSSLPACHGGDRKAGQARASAHVIAIGKP</sequence>
<evidence type="ECO:0000259" key="1">
    <source>
        <dbReference type="Pfam" id="PF01370"/>
    </source>
</evidence>
<dbReference type="AlphaFoldDB" id="A0A699YL07"/>
<proteinExistence type="predicted"/>
<comment type="caution">
    <text evidence="2">The sequence shown here is derived from an EMBL/GenBank/DDBJ whole genome shotgun (WGS) entry which is preliminary data.</text>
</comment>
<reference evidence="2 3" key="1">
    <citation type="submission" date="2020-02" db="EMBL/GenBank/DDBJ databases">
        <title>Draft genome sequence of Haematococcus lacustris strain NIES-144.</title>
        <authorList>
            <person name="Morimoto D."/>
            <person name="Nakagawa S."/>
            <person name="Yoshida T."/>
            <person name="Sawayama S."/>
        </authorList>
    </citation>
    <scope>NUCLEOTIDE SEQUENCE [LARGE SCALE GENOMIC DNA]</scope>
    <source>
        <strain evidence="2 3">NIES-144</strain>
    </source>
</reference>
<protein>
    <submittedName>
        <fullName evidence="2">Mitochondrial organization of gene expression protein 2</fullName>
    </submittedName>
</protein>
<gene>
    <name evidence="2" type="ORF">HaLaN_05233</name>
</gene>
<organism evidence="2 3">
    <name type="scientific">Haematococcus lacustris</name>
    <name type="common">Green alga</name>
    <name type="synonym">Haematococcus pluvialis</name>
    <dbReference type="NCBI Taxonomy" id="44745"/>
    <lineage>
        <taxon>Eukaryota</taxon>
        <taxon>Viridiplantae</taxon>
        <taxon>Chlorophyta</taxon>
        <taxon>core chlorophytes</taxon>
        <taxon>Chlorophyceae</taxon>
        <taxon>CS clade</taxon>
        <taxon>Chlamydomonadales</taxon>
        <taxon>Haematococcaceae</taxon>
        <taxon>Haematococcus</taxon>
    </lineage>
</organism>
<dbReference type="Gene3D" id="3.40.50.720">
    <property type="entry name" value="NAD(P)-binding Rossmann-like Domain"/>
    <property type="match status" value="1"/>
</dbReference>
<evidence type="ECO:0000313" key="2">
    <source>
        <dbReference type="EMBL" id="GFH09995.1"/>
    </source>
</evidence>
<keyword evidence="3" id="KW-1185">Reference proteome</keyword>
<dbReference type="SUPFAM" id="SSF51735">
    <property type="entry name" value="NAD(P)-binding Rossmann-fold domains"/>
    <property type="match status" value="1"/>
</dbReference>
<evidence type="ECO:0000313" key="3">
    <source>
        <dbReference type="Proteomes" id="UP000485058"/>
    </source>
</evidence>
<name>A0A699YL07_HAELA</name>